<dbReference type="PANTHER" id="PTHR46743">
    <property type="entry name" value="TEICHOIC ACIDS EXPORT ATP-BINDING PROTEIN TAGH"/>
    <property type="match status" value="1"/>
</dbReference>
<dbReference type="InterPro" id="IPR003439">
    <property type="entry name" value="ABC_transporter-like_ATP-bd"/>
</dbReference>
<dbReference type="Proteomes" id="UP001501671">
    <property type="component" value="Unassembled WGS sequence"/>
</dbReference>
<evidence type="ECO:0000256" key="4">
    <source>
        <dbReference type="ARBA" id="ARBA00022741"/>
    </source>
</evidence>
<keyword evidence="3" id="KW-1003">Cell membrane</keyword>
<dbReference type="RefSeq" id="WP_345251725.1">
    <property type="nucleotide sequence ID" value="NZ_BAABFO010000026.1"/>
</dbReference>
<proteinExistence type="inferred from homology"/>
<dbReference type="InterPro" id="IPR003593">
    <property type="entry name" value="AAA+_ATPase"/>
</dbReference>
<evidence type="ECO:0000256" key="3">
    <source>
        <dbReference type="ARBA" id="ARBA00022475"/>
    </source>
</evidence>
<keyword evidence="4" id="KW-0547">Nucleotide-binding</keyword>
<dbReference type="SUPFAM" id="SSF52540">
    <property type="entry name" value="P-loop containing nucleoside triphosphate hydrolases"/>
    <property type="match status" value="1"/>
</dbReference>
<dbReference type="PROSITE" id="PS00211">
    <property type="entry name" value="ABC_TRANSPORTER_1"/>
    <property type="match status" value="1"/>
</dbReference>
<evidence type="ECO:0000313" key="8">
    <source>
        <dbReference type="Proteomes" id="UP001501671"/>
    </source>
</evidence>
<evidence type="ECO:0000259" key="6">
    <source>
        <dbReference type="PROSITE" id="PS50893"/>
    </source>
</evidence>
<keyword evidence="8" id="KW-1185">Reference proteome</keyword>
<dbReference type="PROSITE" id="PS50893">
    <property type="entry name" value="ABC_TRANSPORTER_2"/>
    <property type="match status" value="1"/>
</dbReference>
<sequence length="237" mass="25451">MASITLRNVSIDFPLYGTPNRSLKSSLISLGTGGRFAASSRKLTVIRALDDINLDIPAGCKLGLLGHNGSGKSTLLKVLAGVYAPTAGAASMTGHVASLLDVSLGMDDEASGYENILLRGVYLGIPPSAMRSRMDSIAEHSGLGEYLNLPIRTYSSGMRMRLGFAISTSVEADILLMDEWLSVGDAAFQEKASRRLEEVIAKARILVLASHQPELIERVCNRVIRLEHGRVVSDEIL</sequence>
<name>A0ABP8HL27_9BURK</name>
<keyword evidence="3" id="KW-0472">Membrane</keyword>
<keyword evidence="5 7" id="KW-0067">ATP-binding</keyword>
<dbReference type="Gene3D" id="3.40.50.300">
    <property type="entry name" value="P-loop containing nucleotide triphosphate hydrolases"/>
    <property type="match status" value="1"/>
</dbReference>
<comment type="caution">
    <text evidence="7">The sequence shown here is derived from an EMBL/GenBank/DDBJ whole genome shotgun (WGS) entry which is preliminary data.</text>
</comment>
<dbReference type="GO" id="GO:0005524">
    <property type="term" value="F:ATP binding"/>
    <property type="evidence" value="ECO:0007669"/>
    <property type="project" value="UniProtKB-KW"/>
</dbReference>
<reference evidence="8" key="1">
    <citation type="journal article" date="2019" name="Int. J. Syst. Evol. Microbiol.">
        <title>The Global Catalogue of Microorganisms (GCM) 10K type strain sequencing project: providing services to taxonomists for standard genome sequencing and annotation.</title>
        <authorList>
            <consortium name="The Broad Institute Genomics Platform"/>
            <consortium name="The Broad Institute Genome Sequencing Center for Infectious Disease"/>
            <person name="Wu L."/>
            <person name="Ma J."/>
        </authorList>
    </citation>
    <scope>NUCLEOTIDE SEQUENCE [LARGE SCALE GENOMIC DNA]</scope>
    <source>
        <strain evidence="8">JCM 17666</strain>
    </source>
</reference>
<evidence type="ECO:0000256" key="2">
    <source>
        <dbReference type="ARBA" id="ARBA00022448"/>
    </source>
</evidence>
<dbReference type="PANTHER" id="PTHR46743:SF2">
    <property type="entry name" value="TEICHOIC ACIDS EXPORT ATP-BINDING PROTEIN TAGH"/>
    <property type="match status" value="1"/>
</dbReference>
<dbReference type="InterPro" id="IPR027417">
    <property type="entry name" value="P-loop_NTPase"/>
</dbReference>
<evidence type="ECO:0000256" key="1">
    <source>
        <dbReference type="ARBA" id="ARBA00005417"/>
    </source>
</evidence>
<dbReference type="SMART" id="SM00382">
    <property type="entry name" value="AAA"/>
    <property type="match status" value="1"/>
</dbReference>
<dbReference type="EMBL" id="BAABFO010000026">
    <property type="protein sequence ID" value="GAA4340633.1"/>
    <property type="molecule type" value="Genomic_DNA"/>
</dbReference>
<dbReference type="InterPro" id="IPR017871">
    <property type="entry name" value="ABC_transporter-like_CS"/>
</dbReference>
<dbReference type="InterPro" id="IPR015860">
    <property type="entry name" value="ABC_transpr_TagH-like"/>
</dbReference>
<keyword evidence="2" id="KW-0813">Transport</keyword>
<dbReference type="InterPro" id="IPR050683">
    <property type="entry name" value="Bact_Polysacc_Export_ATP-bd"/>
</dbReference>
<dbReference type="Pfam" id="PF00005">
    <property type="entry name" value="ABC_tran"/>
    <property type="match status" value="1"/>
</dbReference>
<gene>
    <name evidence="7" type="ORF">GCM10023144_40560</name>
</gene>
<accession>A0ABP8HL27</accession>
<organism evidence="7 8">
    <name type="scientific">Pigmentiphaga soli</name>
    <dbReference type="NCBI Taxonomy" id="1007095"/>
    <lineage>
        <taxon>Bacteria</taxon>
        <taxon>Pseudomonadati</taxon>
        <taxon>Pseudomonadota</taxon>
        <taxon>Betaproteobacteria</taxon>
        <taxon>Burkholderiales</taxon>
        <taxon>Alcaligenaceae</taxon>
        <taxon>Pigmentiphaga</taxon>
    </lineage>
</organism>
<dbReference type="CDD" id="cd03220">
    <property type="entry name" value="ABC_KpsT_Wzt"/>
    <property type="match status" value="1"/>
</dbReference>
<evidence type="ECO:0000313" key="7">
    <source>
        <dbReference type="EMBL" id="GAA4340633.1"/>
    </source>
</evidence>
<comment type="similarity">
    <text evidence="1">Belongs to the ABC transporter superfamily.</text>
</comment>
<feature type="domain" description="ABC transporter" evidence="6">
    <location>
        <begin position="34"/>
        <end position="236"/>
    </location>
</feature>
<evidence type="ECO:0000256" key="5">
    <source>
        <dbReference type="ARBA" id="ARBA00022840"/>
    </source>
</evidence>
<protein>
    <submittedName>
        <fullName evidence="7">ABC transporter ATP-binding protein</fullName>
    </submittedName>
</protein>